<dbReference type="EMBL" id="SRPO01000295">
    <property type="protein sequence ID" value="KAG5934645.1"/>
    <property type="molecule type" value="Genomic_DNA"/>
</dbReference>
<reference evidence="2 3" key="1">
    <citation type="journal article" date="2020" name="bioRxiv">
        <title>Whole genome comparisons of ergot fungi reveals the divergence and evolution of species within the genus Claviceps are the result of varying mechanisms driving genome evolution and host range expansion.</title>
        <authorList>
            <person name="Wyka S.A."/>
            <person name="Mondo S.J."/>
            <person name="Liu M."/>
            <person name="Dettman J."/>
            <person name="Nalam V."/>
            <person name="Broders K.D."/>
        </authorList>
    </citation>
    <scope>NUCLEOTIDE SEQUENCE [LARGE SCALE GENOMIC DNA]</scope>
    <source>
        <strain evidence="2 3">CCC 1485</strain>
    </source>
</reference>
<evidence type="ECO:0000313" key="3">
    <source>
        <dbReference type="Proteomes" id="UP000706124"/>
    </source>
</evidence>
<proteinExistence type="predicted"/>
<feature type="compositionally biased region" description="Basic and acidic residues" evidence="1">
    <location>
        <begin position="65"/>
        <end position="78"/>
    </location>
</feature>
<protein>
    <submittedName>
        <fullName evidence="2">Uncharacterized protein</fullName>
    </submittedName>
</protein>
<evidence type="ECO:0000256" key="1">
    <source>
        <dbReference type="SAM" id="MobiDB-lite"/>
    </source>
</evidence>
<dbReference type="Proteomes" id="UP000706124">
    <property type="component" value="Unassembled WGS sequence"/>
</dbReference>
<feature type="compositionally biased region" description="Basic and acidic residues" evidence="1">
    <location>
        <begin position="44"/>
        <end position="55"/>
    </location>
</feature>
<dbReference type="OrthoDB" id="3595619at2759"/>
<evidence type="ECO:0000313" key="2">
    <source>
        <dbReference type="EMBL" id="KAG5934645.1"/>
    </source>
</evidence>
<keyword evidence="3" id="KW-1185">Reference proteome</keyword>
<comment type="caution">
    <text evidence="2">The sequence shown here is derived from an EMBL/GenBank/DDBJ whole genome shotgun (WGS) entry which is preliminary data.</text>
</comment>
<gene>
    <name evidence="2" type="ORF">E4U60_003652</name>
</gene>
<sequence length="234" mass="26165">MITNTEPSFDPASFGVLESDYQIAAWKPQKNTRKSFRSICASFTRRDQSRSDGTSRRPLISAPSDFRHVRSGSHEPDMKTSGFGVQSVSRPVGRIPVVSVTQRNHVRPLEYDAHWPYQRISPTVPRFELHRIATSAPRLEQAHVWSQQRVYSSKPGQPGRITSAYDDVSRIPAKSKYRNRAGTALEVDVIGECLATDVVEAEKLQGQIKDAIEQEGFYDSSCLSTSRSVAPTMP</sequence>
<feature type="non-terminal residue" evidence="2">
    <location>
        <position position="234"/>
    </location>
</feature>
<feature type="region of interest" description="Disordered" evidence="1">
    <location>
        <begin position="43"/>
        <end position="86"/>
    </location>
</feature>
<accession>A0A9P7SG91</accession>
<name>A0A9P7SG91_9HYPO</name>
<dbReference type="AlphaFoldDB" id="A0A9P7SG91"/>
<organism evidence="2 3">
    <name type="scientific">Claviceps pazoutovae</name>
    <dbReference type="NCBI Taxonomy" id="1649127"/>
    <lineage>
        <taxon>Eukaryota</taxon>
        <taxon>Fungi</taxon>
        <taxon>Dikarya</taxon>
        <taxon>Ascomycota</taxon>
        <taxon>Pezizomycotina</taxon>
        <taxon>Sordariomycetes</taxon>
        <taxon>Hypocreomycetidae</taxon>
        <taxon>Hypocreales</taxon>
        <taxon>Clavicipitaceae</taxon>
        <taxon>Claviceps</taxon>
    </lineage>
</organism>